<name>A0A423VNT0_CYTCH</name>
<dbReference type="PANTHER" id="PTHR31723:SF10">
    <property type="entry name" value="PATHOGEN-RELATED PROTEIN"/>
    <property type="match status" value="1"/>
</dbReference>
<dbReference type="OrthoDB" id="65445at2759"/>
<dbReference type="InterPro" id="IPR032710">
    <property type="entry name" value="NTF2-like_dom_sf"/>
</dbReference>
<gene>
    <name evidence="1" type="ORF">VSDG_06534</name>
</gene>
<keyword evidence="2" id="KW-1185">Reference proteome</keyword>
<dbReference type="Proteomes" id="UP000284375">
    <property type="component" value="Unassembled WGS sequence"/>
</dbReference>
<evidence type="ECO:0000313" key="1">
    <source>
        <dbReference type="EMBL" id="ROV92674.1"/>
    </source>
</evidence>
<organism evidence="1 2">
    <name type="scientific">Cytospora chrysosperma</name>
    <name type="common">Cytospora canker fungus</name>
    <name type="synonym">Sphaeria chrysosperma</name>
    <dbReference type="NCBI Taxonomy" id="252740"/>
    <lineage>
        <taxon>Eukaryota</taxon>
        <taxon>Fungi</taxon>
        <taxon>Dikarya</taxon>
        <taxon>Ascomycota</taxon>
        <taxon>Pezizomycotina</taxon>
        <taxon>Sordariomycetes</taxon>
        <taxon>Sordariomycetidae</taxon>
        <taxon>Diaporthales</taxon>
        <taxon>Cytosporaceae</taxon>
        <taxon>Cytospora</taxon>
    </lineage>
</organism>
<comment type="caution">
    <text evidence="1">The sequence shown here is derived from an EMBL/GenBank/DDBJ whole genome shotgun (WGS) entry which is preliminary data.</text>
</comment>
<accession>A0A423VNT0</accession>
<reference evidence="1 2" key="1">
    <citation type="submission" date="2015-09" db="EMBL/GenBank/DDBJ databases">
        <title>Host preference determinants of Valsa canker pathogens revealed by comparative genomics.</title>
        <authorList>
            <person name="Yin Z."/>
            <person name="Huang L."/>
        </authorList>
    </citation>
    <scope>NUCLEOTIDE SEQUENCE [LARGE SCALE GENOMIC DNA]</scope>
    <source>
        <strain evidence="1 2">YSFL</strain>
    </source>
</reference>
<dbReference type="SUPFAM" id="SSF54427">
    <property type="entry name" value="NTF2-like"/>
    <property type="match status" value="1"/>
</dbReference>
<evidence type="ECO:0000313" key="2">
    <source>
        <dbReference type="Proteomes" id="UP000284375"/>
    </source>
</evidence>
<dbReference type="InterPro" id="IPR053218">
    <property type="entry name" value="Pathogen-related_defense"/>
</dbReference>
<dbReference type="AlphaFoldDB" id="A0A423VNT0"/>
<dbReference type="Gene3D" id="3.10.450.50">
    <property type="match status" value="1"/>
</dbReference>
<dbReference type="EMBL" id="LJZO01000036">
    <property type="protein sequence ID" value="ROV92674.1"/>
    <property type="molecule type" value="Genomic_DNA"/>
</dbReference>
<proteinExistence type="predicted"/>
<evidence type="ECO:0008006" key="3">
    <source>
        <dbReference type="Google" id="ProtNLM"/>
    </source>
</evidence>
<protein>
    <recommendedName>
        <fullName evidence="3">Pathogen-related protein</fullName>
    </recommendedName>
</protein>
<dbReference type="PANTHER" id="PTHR31723">
    <property type="entry name" value="PATHOGENESIS-RELATED FAMILY PROTEIN"/>
    <property type="match status" value="1"/>
</dbReference>
<sequence length="258" mass="29316">MGQFLGKPAVGANADESEKAPAFPDYMLDADAVVKDKAKWRYGGPPDYTVTRQMWAKEKRSNHQAESLETLVENLVKNWEVEASHKMDVSEWRTVDPEKYTFAINGGPPQDAKHMLKVGTYSAVIAANKYYSPQHFDFDESHKAFRNMMPNFAWEVLEVYSGPPTVAFKWRHWGWMKGDYVGKNEEGLTVTIKSHGAVLDIQGVTVAKLNDKLQIASLETWFDPMDMFSQMKPSKDTMTTTHMECPLGYKANFEEMGE</sequence>